<evidence type="ECO:0000313" key="2">
    <source>
        <dbReference type="EMBL" id="MED4400563.1"/>
    </source>
</evidence>
<name>A0ABU6NV31_9BACI</name>
<proteinExistence type="predicted"/>
<feature type="region of interest" description="Disordered" evidence="1">
    <location>
        <begin position="1"/>
        <end position="24"/>
    </location>
</feature>
<gene>
    <name evidence="2" type="ORF">P9271_04360</name>
</gene>
<evidence type="ECO:0000313" key="3">
    <source>
        <dbReference type="Proteomes" id="UP001342826"/>
    </source>
</evidence>
<protein>
    <submittedName>
        <fullName evidence="2">Uncharacterized protein</fullName>
    </submittedName>
</protein>
<sequence length="60" mass="7065">MRFSKQSLGNLIGKKEQARRKTKPSPCLDKCFEKPIIHRQIQGDKVYVPLNLNRVWNELN</sequence>
<dbReference type="GeneID" id="301142762"/>
<dbReference type="EMBL" id="JARTFS010000004">
    <property type="protein sequence ID" value="MED4400563.1"/>
    <property type="molecule type" value="Genomic_DNA"/>
</dbReference>
<accession>A0ABU6NV31</accession>
<comment type="caution">
    <text evidence="2">The sequence shown here is derived from an EMBL/GenBank/DDBJ whole genome shotgun (WGS) entry which is preliminary data.</text>
</comment>
<organism evidence="2 3">
    <name type="scientific">Metabacillus fastidiosus</name>
    <dbReference type="NCBI Taxonomy" id="1458"/>
    <lineage>
        <taxon>Bacteria</taxon>
        <taxon>Bacillati</taxon>
        <taxon>Bacillota</taxon>
        <taxon>Bacilli</taxon>
        <taxon>Bacillales</taxon>
        <taxon>Bacillaceae</taxon>
        <taxon>Metabacillus</taxon>
    </lineage>
</organism>
<evidence type="ECO:0000256" key="1">
    <source>
        <dbReference type="SAM" id="MobiDB-lite"/>
    </source>
</evidence>
<reference evidence="2 3" key="1">
    <citation type="submission" date="2023-03" db="EMBL/GenBank/DDBJ databases">
        <title>Bacillus Genome Sequencing.</title>
        <authorList>
            <person name="Dunlap C."/>
        </authorList>
    </citation>
    <scope>NUCLEOTIDE SEQUENCE [LARGE SCALE GENOMIC DNA]</scope>
    <source>
        <strain evidence="2 3">NRS-1717</strain>
    </source>
</reference>
<dbReference type="Proteomes" id="UP001342826">
    <property type="component" value="Unassembled WGS sequence"/>
</dbReference>
<keyword evidence="3" id="KW-1185">Reference proteome</keyword>
<dbReference type="RefSeq" id="WP_066234262.1">
    <property type="nucleotide sequence ID" value="NZ_JARTFQ010000010.1"/>
</dbReference>